<evidence type="ECO:0000256" key="7">
    <source>
        <dbReference type="ARBA" id="ARBA00022989"/>
    </source>
</evidence>
<dbReference type="EMBL" id="JAPJDO010000009">
    <property type="protein sequence ID" value="MCX2937695.1"/>
    <property type="molecule type" value="Genomic_DNA"/>
</dbReference>
<dbReference type="Proteomes" id="UP001300745">
    <property type="component" value="Unassembled WGS sequence"/>
</dbReference>
<name>A0ABT3SDW7_9MYCO</name>
<evidence type="ECO:0000256" key="10">
    <source>
        <dbReference type="SAM" id="Phobius"/>
    </source>
</evidence>
<feature type="domain" description="FtsK" evidence="11">
    <location>
        <begin position="984"/>
        <end position="1164"/>
    </location>
</feature>
<evidence type="ECO:0000256" key="2">
    <source>
        <dbReference type="ARBA" id="ARBA00022475"/>
    </source>
</evidence>
<dbReference type="PROSITE" id="PS50901">
    <property type="entry name" value="FTSK"/>
    <property type="match status" value="3"/>
</dbReference>
<keyword evidence="8 10" id="KW-0472">Membrane</keyword>
<dbReference type="InterPro" id="IPR050206">
    <property type="entry name" value="FtsK/SpoIIIE/SftA"/>
</dbReference>
<dbReference type="InterPro" id="IPR023837">
    <property type="entry name" value="EccCb-like_Actinobacteria"/>
</dbReference>
<evidence type="ECO:0000256" key="8">
    <source>
        <dbReference type="ARBA" id="ARBA00023136"/>
    </source>
</evidence>
<feature type="binding site" evidence="9">
    <location>
        <begin position="1001"/>
        <end position="1008"/>
    </location>
    <ligand>
        <name>ATP</name>
        <dbReference type="ChEBI" id="CHEBI:30616"/>
    </ligand>
</feature>
<dbReference type="SUPFAM" id="SSF52540">
    <property type="entry name" value="P-loop containing nucleoside triphosphate hydrolases"/>
    <property type="match status" value="3"/>
</dbReference>
<keyword evidence="5 9" id="KW-0547">Nucleotide-binding</keyword>
<feature type="domain" description="FtsK" evidence="11">
    <location>
        <begin position="407"/>
        <end position="607"/>
    </location>
</feature>
<protein>
    <submittedName>
        <fullName evidence="12">Type VII secretion protein EccCa</fullName>
    </submittedName>
</protein>
<evidence type="ECO:0000256" key="6">
    <source>
        <dbReference type="ARBA" id="ARBA00022840"/>
    </source>
</evidence>
<dbReference type="InterPro" id="IPR002543">
    <property type="entry name" value="FtsK_dom"/>
</dbReference>
<dbReference type="InterPro" id="IPR003593">
    <property type="entry name" value="AAA+_ATPase"/>
</dbReference>
<evidence type="ECO:0000313" key="13">
    <source>
        <dbReference type="Proteomes" id="UP001300745"/>
    </source>
</evidence>
<proteinExistence type="predicted"/>
<dbReference type="SMART" id="SM00382">
    <property type="entry name" value="AAA"/>
    <property type="match status" value="3"/>
</dbReference>
<dbReference type="PANTHER" id="PTHR22683:SF1">
    <property type="entry name" value="TYPE VII SECRETION SYSTEM PROTEIN ESSC"/>
    <property type="match status" value="1"/>
</dbReference>
<sequence>MNRPVRLAPDFPTDDLIVGAPPQPPPMSGISRFAPILGVGAMVGVGALVWGTGMAARGPTAAVLPAMMLVSALGMAMRVGSRSSGGGLDRQRIHYLAELGRLSEQLSDAAQRQRASLLWTSPAPGSLWTLAGGRRMWERVRTDSDFCHVRIGVGRQRLARRIVVPPIGPVDDVDPVTADALRRFVHCHIALDDAPLAVALCGVRMLIIEGESTDACALVRAMVCQLAVLHAPDGVAIAALVADGYRRRWEWLKWLPHNGCSARGEPMVYESIPDSVIDDETRRRHVVLIVDGVDHQSLAAPGVTVIVVGGEVDESTALRLRVDTGRLAVRCGQSTEEFAAVDGLTMAQALTCARRLARHRGPGYPAPDDQRQWRTAFAINGPVSERVWQPVTGSARLRVALGAAADGGLVDLDIKEAAAGGHGPHGLCIGATGSGKSELLRTVVAGMIARHSPDDLNLVLIDFKGGATFLGLEGLHHVAAVITNLSQESHLVARARDALGGEIHRRQKLLRRAGNAVNLDSYQRRRDADPALPVLPTLFIVVDEFAELLSQQPDFADLFTMIGRVGRSLGVHLLLASQRPDEGRLRALESLLSYRICLKMSTAAESRAVLGVADAAELPSTPGAALLRTGDGRLIRFQATYLGARVRDRAQTELPAPGVRRFTSVPSVPRDIADDTEPTAWDVIVDRFRGLGSPAHQVWLPPLAKTPELTELREVAGGELSAAIGLVDLPFEQRRVPLVVELGGAGGNVAVVGAPRSGKSSVVRTLVTALAARLDAHRIQFYCLDFGGGTLDTLRLLPHVGSVANGRETELVRRTVSHIGAVLSARESAGNADRYADVFLVVDGWPTLREEFGDLEAAVTGFAGRGLSFGVHVILTAGRWADIRPALKDRIGTRIELRLGDPVDSDIDRKRAALVPMDRPGRGITRDGDHFLIAAPAGVSGDTRGSCQAPPVRLLPEVVDQAAVVDQAGGGSKGVLLGLGDDRLEPVALDFSRQAHLVILGDRECGKTATLRALCGEIVRATTRRPALMFVIDYRRGLLGLAEARDLLGYAFSEGSLADQVPKLITLLQNRLPAADTSLEQLKARSWWTGPEIFVIVDDYDLVSATSPDALGSLLCVLPHASDIGLHLILARRGAGSARAMFEPLLAHLRESGAMFLVMSGSPEEGPLVGHHRAMPQPPGRGLLVTHGTAQLVQIGWCAP</sequence>
<feature type="transmembrane region" description="Helical" evidence="10">
    <location>
        <begin position="62"/>
        <end position="80"/>
    </location>
</feature>
<evidence type="ECO:0000256" key="9">
    <source>
        <dbReference type="PROSITE-ProRule" id="PRU00289"/>
    </source>
</evidence>
<keyword evidence="2" id="KW-1003">Cell membrane</keyword>
<feature type="binding site" evidence="9">
    <location>
        <begin position="430"/>
        <end position="437"/>
    </location>
    <ligand>
        <name>ATP</name>
        <dbReference type="ChEBI" id="CHEBI:30616"/>
    </ligand>
</feature>
<comment type="caution">
    <text evidence="12">The sequence shown here is derived from an EMBL/GenBank/DDBJ whole genome shotgun (WGS) entry which is preliminary data.</text>
</comment>
<dbReference type="InterPro" id="IPR023836">
    <property type="entry name" value="EccCa-like_Actinobacteria"/>
</dbReference>
<keyword evidence="4" id="KW-0677">Repeat</keyword>
<dbReference type="Gene3D" id="3.40.50.300">
    <property type="entry name" value="P-loop containing nucleotide triphosphate hydrolases"/>
    <property type="match status" value="3"/>
</dbReference>
<evidence type="ECO:0000259" key="11">
    <source>
        <dbReference type="PROSITE" id="PS50901"/>
    </source>
</evidence>
<accession>A0ABT3SDW7</accession>
<dbReference type="Pfam" id="PF01580">
    <property type="entry name" value="FtsK_SpoIIIE"/>
    <property type="match status" value="2"/>
</dbReference>
<evidence type="ECO:0000256" key="4">
    <source>
        <dbReference type="ARBA" id="ARBA00022737"/>
    </source>
</evidence>
<feature type="domain" description="FtsK" evidence="11">
    <location>
        <begin position="735"/>
        <end position="906"/>
    </location>
</feature>
<evidence type="ECO:0000256" key="5">
    <source>
        <dbReference type="ARBA" id="ARBA00022741"/>
    </source>
</evidence>
<dbReference type="NCBIfam" id="TIGR03924">
    <property type="entry name" value="T7SS_EccC_a"/>
    <property type="match status" value="1"/>
</dbReference>
<reference evidence="12 13" key="1">
    <citation type="submission" date="2022-11" db="EMBL/GenBank/DDBJ databases">
        <title>Mycobacterium sp. nov.</title>
        <authorList>
            <person name="Papic B."/>
            <person name="Spicic S."/>
            <person name="Duvnjak S."/>
        </authorList>
    </citation>
    <scope>NUCLEOTIDE SEQUENCE [LARGE SCALE GENOMIC DNA]</scope>
    <source>
        <strain evidence="12 13">CVI_P4</strain>
    </source>
</reference>
<dbReference type="InterPro" id="IPR027417">
    <property type="entry name" value="P-loop_NTPase"/>
</dbReference>
<keyword evidence="13" id="KW-1185">Reference proteome</keyword>
<keyword evidence="6 9" id="KW-0067">ATP-binding</keyword>
<evidence type="ECO:0000256" key="1">
    <source>
        <dbReference type="ARBA" id="ARBA00004651"/>
    </source>
</evidence>
<dbReference type="RefSeq" id="WP_265997156.1">
    <property type="nucleotide sequence ID" value="NZ_JAPJDN010000009.1"/>
</dbReference>
<feature type="binding site" evidence="9">
    <location>
        <begin position="753"/>
        <end position="760"/>
    </location>
    <ligand>
        <name>ATP</name>
        <dbReference type="ChEBI" id="CHEBI:30616"/>
    </ligand>
</feature>
<keyword evidence="7 10" id="KW-1133">Transmembrane helix</keyword>
<evidence type="ECO:0000256" key="3">
    <source>
        <dbReference type="ARBA" id="ARBA00022692"/>
    </source>
</evidence>
<organism evidence="12 13">
    <name type="scientific">Mycobacterium pinniadriaticum</name>
    <dbReference type="NCBI Taxonomy" id="2994102"/>
    <lineage>
        <taxon>Bacteria</taxon>
        <taxon>Bacillati</taxon>
        <taxon>Actinomycetota</taxon>
        <taxon>Actinomycetes</taxon>
        <taxon>Mycobacteriales</taxon>
        <taxon>Mycobacteriaceae</taxon>
        <taxon>Mycobacterium</taxon>
    </lineage>
</organism>
<feature type="transmembrane region" description="Helical" evidence="10">
    <location>
        <begin position="30"/>
        <end position="50"/>
    </location>
</feature>
<evidence type="ECO:0000313" key="12">
    <source>
        <dbReference type="EMBL" id="MCX2937695.1"/>
    </source>
</evidence>
<dbReference type="NCBIfam" id="TIGR03925">
    <property type="entry name" value="T7SS_EccC_b"/>
    <property type="match status" value="1"/>
</dbReference>
<comment type="subcellular location">
    <subcellularLocation>
        <location evidence="1">Cell membrane</location>
        <topology evidence="1">Multi-pass membrane protein</topology>
    </subcellularLocation>
</comment>
<gene>
    <name evidence="12" type="primary">eccCa</name>
    <name evidence="12" type="ORF">ORI27_13375</name>
</gene>
<dbReference type="PANTHER" id="PTHR22683">
    <property type="entry name" value="SPORULATION PROTEIN RELATED"/>
    <property type="match status" value="1"/>
</dbReference>
<keyword evidence="3 10" id="KW-0812">Transmembrane</keyword>